<accession>A0A8R1YAE7</accession>
<protein>
    <submittedName>
        <fullName evidence="1">Uncharacterized protein</fullName>
    </submittedName>
</protein>
<sequence length="96" mass="10595">MNFIYCSILLIATSAAVVDSQKIQKLKFMCDDALSQVSDLGNGAGEQVLKTYEDCKNAIWTAYQKVVKGETKADKVKRIAKEYGESAKDIIAAFRP</sequence>
<dbReference type="Proteomes" id="UP000005239">
    <property type="component" value="Unassembled WGS sequence"/>
</dbReference>
<organism evidence="1 2">
    <name type="scientific">Pristionchus pacificus</name>
    <name type="common">Parasitic nematode worm</name>
    <dbReference type="NCBI Taxonomy" id="54126"/>
    <lineage>
        <taxon>Eukaryota</taxon>
        <taxon>Metazoa</taxon>
        <taxon>Ecdysozoa</taxon>
        <taxon>Nematoda</taxon>
        <taxon>Chromadorea</taxon>
        <taxon>Rhabditida</taxon>
        <taxon>Rhabditina</taxon>
        <taxon>Diplogasteromorpha</taxon>
        <taxon>Diplogasteroidea</taxon>
        <taxon>Neodiplogasteridae</taxon>
        <taxon>Pristionchus</taxon>
    </lineage>
</organism>
<reference evidence="2" key="1">
    <citation type="journal article" date="2008" name="Nat. Genet.">
        <title>The Pristionchus pacificus genome provides a unique perspective on nematode lifestyle and parasitism.</title>
        <authorList>
            <person name="Dieterich C."/>
            <person name="Clifton S.W."/>
            <person name="Schuster L.N."/>
            <person name="Chinwalla A."/>
            <person name="Delehaunty K."/>
            <person name="Dinkelacker I."/>
            <person name="Fulton L."/>
            <person name="Fulton R."/>
            <person name="Godfrey J."/>
            <person name="Minx P."/>
            <person name="Mitreva M."/>
            <person name="Roeseler W."/>
            <person name="Tian H."/>
            <person name="Witte H."/>
            <person name="Yang S.P."/>
            <person name="Wilson R.K."/>
            <person name="Sommer R.J."/>
        </authorList>
    </citation>
    <scope>NUCLEOTIDE SEQUENCE [LARGE SCALE GENOMIC DNA]</scope>
    <source>
        <strain evidence="2">PS312</strain>
    </source>
</reference>
<dbReference type="EnsemblMetazoa" id="PPA14713.1">
    <property type="protein sequence ID" value="PPA14713.1"/>
    <property type="gene ID" value="WBGene00104267"/>
</dbReference>
<proteinExistence type="predicted"/>
<evidence type="ECO:0000313" key="1">
    <source>
        <dbReference type="EnsemblMetazoa" id="PPA14713.1"/>
    </source>
</evidence>
<reference evidence="1" key="2">
    <citation type="submission" date="2022-06" db="UniProtKB">
        <authorList>
            <consortium name="EnsemblMetazoa"/>
        </authorList>
    </citation>
    <scope>IDENTIFICATION</scope>
    <source>
        <strain evidence="1">PS312</strain>
    </source>
</reference>
<name>A0A454XU62_PRIPA</name>
<evidence type="ECO:0000313" key="2">
    <source>
        <dbReference type="Proteomes" id="UP000005239"/>
    </source>
</evidence>
<gene>
    <name evidence="1" type="primary">WBGene00104267</name>
</gene>
<dbReference type="AlphaFoldDB" id="A0A454XU62"/>
<keyword evidence="2" id="KW-1185">Reference proteome</keyword>
<accession>A0A454XU62</accession>